<evidence type="ECO:0000313" key="13">
    <source>
        <dbReference type="Proteomes" id="UP001346869"/>
    </source>
</evidence>
<feature type="compositionally biased region" description="Acidic residues" evidence="10">
    <location>
        <begin position="99"/>
        <end position="108"/>
    </location>
</feature>
<dbReference type="EMBL" id="JAUZQC010000009">
    <property type="protein sequence ID" value="KAK5866073.1"/>
    <property type="molecule type" value="Genomic_DNA"/>
</dbReference>
<gene>
    <name evidence="12" type="ORF">PBY51_020290</name>
</gene>
<feature type="region of interest" description="Disordered" evidence="10">
    <location>
        <begin position="97"/>
        <end position="166"/>
    </location>
</feature>
<dbReference type="GO" id="GO:0071031">
    <property type="term" value="P:nuclear mRNA surveillance of mRNA 3'-end processing"/>
    <property type="evidence" value="ECO:0007669"/>
    <property type="project" value="TreeGrafter"/>
</dbReference>
<dbReference type="PROSITE" id="PS50158">
    <property type="entry name" value="ZF_CCHC"/>
    <property type="match status" value="3"/>
</dbReference>
<feature type="domain" description="CCHC-type" evidence="11">
    <location>
        <begin position="366"/>
        <end position="379"/>
    </location>
</feature>
<keyword evidence="4 9" id="KW-0863">Zinc-finger</keyword>
<feature type="compositionally biased region" description="Polar residues" evidence="10">
    <location>
        <begin position="516"/>
        <end position="529"/>
    </location>
</feature>
<dbReference type="GO" id="GO:0071038">
    <property type="term" value="P:TRAMP-dependent tRNA surveillance pathway"/>
    <property type="evidence" value="ECO:0007669"/>
    <property type="project" value="TreeGrafter"/>
</dbReference>
<protein>
    <recommendedName>
        <fullName evidence="7">Zinc finger CCHC domain-containing protein 7</fullName>
    </recommendedName>
    <alternativeName>
        <fullName evidence="8">TRAMP-like complex RNA-binding factor ZCCHC7</fullName>
    </alternativeName>
</protein>
<evidence type="ECO:0000256" key="9">
    <source>
        <dbReference type="PROSITE-ProRule" id="PRU00047"/>
    </source>
</evidence>
<comment type="subcellular location">
    <subcellularLocation>
        <location evidence="1">Nucleus</location>
    </subcellularLocation>
</comment>
<keyword evidence="3" id="KW-0677">Repeat</keyword>
<evidence type="ECO:0000256" key="5">
    <source>
        <dbReference type="ARBA" id="ARBA00022833"/>
    </source>
</evidence>
<accession>A0AAN7XM84</accession>
<feature type="compositionally biased region" description="Polar residues" evidence="10">
    <location>
        <begin position="202"/>
        <end position="220"/>
    </location>
</feature>
<feature type="region of interest" description="Disordered" evidence="10">
    <location>
        <begin position="183"/>
        <end position="285"/>
    </location>
</feature>
<reference evidence="12 13" key="1">
    <citation type="journal article" date="2023" name="Genes (Basel)">
        <title>Chromosome-Level Genome Assembly and Circadian Gene Repertoire of the Patagonia Blennie Eleginops maclovinus-The Closest Ancestral Proxy of Antarctic Cryonotothenioids.</title>
        <authorList>
            <person name="Cheng C.C."/>
            <person name="Rivera-Colon A.G."/>
            <person name="Minhas B.F."/>
            <person name="Wilson L."/>
            <person name="Rayamajhi N."/>
            <person name="Vargas-Chacoff L."/>
            <person name="Catchen J.M."/>
        </authorList>
    </citation>
    <scope>NUCLEOTIDE SEQUENCE [LARGE SCALE GENOMIC DNA]</scope>
    <source>
        <strain evidence="12">JMC-PN-2008</strain>
    </source>
</reference>
<evidence type="ECO:0000256" key="7">
    <source>
        <dbReference type="ARBA" id="ARBA00041190"/>
    </source>
</evidence>
<feature type="compositionally biased region" description="Acidic residues" evidence="10">
    <location>
        <begin position="236"/>
        <end position="253"/>
    </location>
</feature>
<dbReference type="InterPro" id="IPR051644">
    <property type="entry name" value="TRAMP_AT-DNA-binding"/>
</dbReference>
<dbReference type="Pfam" id="PF00098">
    <property type="entry name" value="zf-CCHC"/>
    <property type="match status" value="2"/>
</dbReference>
<evidence type="ECO:0000256" key="4">
    <source>
        <dbReference type="ARBA" id="ARBA00022771"/>
    </source>
</evidence>
<feature type="compositionally biased region" description="Basic residues" evidence="10">
    <location>
        <begin position="504"/>
        <end position="515"/>
    </location>
</feature>
<keyword evidence="6" id="KW-0539">Nucleus</keyword>
<feature type="compositionally biased region" description="Polar residues" evidence="10">
    <location>
        <begin position="155"/>
        <end position="166"/>
    </location>
</feature>
<dbReference type="AlphaFoldDB" id="A0AAN7XM84"/>
<evidence type="ECO:0000313" key="12">
    <source>
        <dbReference type="EMBL" id="KAK5866073.1"/>
    </source>
</evidence>
<evidence type="ECO:0000256" key="8">
    <source>
        <dbReference type="ARBA" id="ARBA00043023"/>
    </source>
</evidence>
<evidence type="ECO:0000259" key="11">
    <source>
        <dbReference type="PROSITE" id="PS50158"/>
    </source>
</evidence>
<keyword evidence="2" id="KW-0479">Metal-binding</keyword>
<evidence type="ECO:0000256" key="10">
    <source>
        <dbReference type="SAM" id="MobiDB-lite"/>
    </source>
</evidence>
<sequence length="680" mass="76681">MLYIRCMTAVTSPFGWIKSAQASENTISPGVSVGKVYACVSGLSVIEEMYCMYQDRKELEDDLYLEDEGDSEGSEANSELEFRLYSQLHYSSNAGVVEETGEEAEEMDSERLVEPEKTVDVDGEQEKTGKSRPPSPDLPKKFKKKCKTPDKQQKGQINPNVPRSSTSFLEEVIVIDSGPDVISISEGDTADDDEGVCALKGQSLNRLQTSTPAQQGTQKRSLGAPVTVVSSNSESDSSECESNSESESSDDLENWMILGPGNQDGDKNISLNLEGESNSSADAEEDASWLVSAKDREAGIFNKDKGARLTGQRLPNRYYTNKSVQCRNCDKYGHLSKNCPEPKKLVPCFLCGTPGHLSSECPNKHCNNCGMPGHLYNSCIERAYWHQHCERCYMTGHLTNACPEIWRQYHITTETHTLVKPNRKDRGRTPAYCYNCSRRGHFGHVCTRKRMFNGTYPSTPFINYYDTRKDIKSRQSWIISKAKDLEKNGLLPTSSQTPFTPGPPKKRQKFSHYKSNHQPNHTPRQSPSNHKPGHIFFNDGDFQAPAPKAKWNNRPKQQEGTGTEKPWKPKRPVPTSKSRLPPKKIILNETDDFPRGGGKREDAEKKRKRLGKRTNVPEKPHKGRPHWVKPEEMQGSASKKEKGKRSKRGRARKNANKKDASQMYPTDENLFSIKQRKRHR</sequence>
<dbReference type="PANTHER" id="PTHR46543:SF1">
    <property type="entry name" value="ZINC FINGER CCHC DOMAIN-CONTAINING PROTEIN 7"/>
    <property type="match status" value="1"/>
</dbReference>
<dbReference type="GO" id="GO:0071036">
    <property type="term" value="P:nuclear polyadenylation-dependent snoRNA catabolic process"/>
    <property type="evidence" value="ECO:0007669"/>
    <property type="project" value="TreeGrafter"/>
</dbReference>
<dbReference type="GO" id="GO:0071039">
    <property type="term" value="P:nuclear polyadenylation-dependent CUT catabolic process"/>
    <property type="evidence" value="ECO:0007669"/>
    <property type="project" value="TreeGrafter"/>
</dbReference>
<name>A0AAN7XM84_ELEMC</name>
<dbReference type="Proteomes" id="UP001346869">
    <property type="component" value="Unassembled WGS sequence"/>
</dbReference>
<evidence type="ECO:0000256" key="6">
    <source>
        <dbReference type="ARBA" id="ARBA00023242"/>
    </source>
</evidence>
<dbReference type="GO" id="GO:0003723">
    <property type="term" value="F:RNA binding"/>
    <property type="evidence" value="ECO:0007669"/>
    <property type="project" value="TreeGrafter"/>
</dbReference>
<feature type="compositionally biased region" description="Basic residues" evidence="10">
    <location>
        <begin position="641"/>
        <end position="655"/>
    </location>
</feature>
<dbReference type="SMART" id="SM00343">
    <property type="entry name" value="ZnF_C2HC"/>
    <property type="match status" value="5"/>
</dbReference>
<dbReference type="SUPFAM" id="SSF57756">
    <property type="entry name" value="Retrovirus zinc finger-like domains"/>
    <property type="match status" value="1"/>
</dbReference>
<feature type="region of interest" description="Disordered" evidence="10">
    <location>
        <begin position="489"/>
        <end position="680"/>
    </location>
</feature>
<reference evidence="12 13" key="2">
    <citation type="journal article" date="2023" name="Mol. Biol. Evol.">
        <title>Genomics of Secondarily Temperate Adaptation in the Only Non-Antarctic Icefish.</title>
        <authorList>
            <person name="Rivera-Colon A.G."/>
            <person name="Rayamajhi N."/>
            <person name="Minhas B.F."/>
            <person name="Madrigal G."/>
            <person name="Bilyk K.T."/>
            <person name="Yoon V."/>
            <person name="Hune M."/>
            <person name="Gregory S."/>
            <person name="Cheng C.H.C."/>
            <person name="Catchen J.M."/>
        </authorList>
    </citation>
    <scope>NUCLEOTIDE SEQUENCE [LARGE SCALE GENOMIC DNA]</scope>
    <source>
        <strain evidence="12">JMC-PN-2008</strain>
    </source>
</reference>
<dbReference type="PANTHER" id="PTHR46543">
    <property type="entry name" value="ZINC FINGER CCHC DOMAIN-CONTAINING PROTEIN 7"/>
    <property type="match status" value="1"/>
</dbReference>
<dbReference type="GO" id="GO:0071037">
    <property type="term" value="P:nuclear polyadenylation-dependent snRNA catabolic process"/>
    <property type="evidence" value="ECO:0007669"/>
    <property type="project" value="TreeGrafter"/>
</dbReference>
<dbReference type="InterPro" id="IPR036875">
    <property type="entry name" value="Znf_CCHC_sf"/>
</dbReference>
<proteinExistence type="predicted"/>
<keyword evidence="13" id="KW-1185">Reference proteome</keyword>
<keyword evidence="5" id="KW-0862">Zinc</keyword>
<dbReference type="GO" id="GO:0071035">
    <property type="term" value="P:nuclear polyadenylation-dependent rRNA catabolic process"/>
    <property type="evidence" value="ECO:0007669"/>
    <property type="project" value="TreeGrafter"/>
</dbReference>
<dbReference type="GO" id="GO:0008270">
    <property type="term" value="F:zinc ion binding"/>
    <property type="evidence" value="ECO:0007669"/>
    <property type="project" value="UniProtKB-KW"/>
</dbReference>
<evidence type="ECO:0000256" key="2">
    <source>
        <dbReference type="ARBA" id="ARBA00022723"/>
    </source>
</evidence>
<evidence type="ECO:0000256" key="1">
    <source>
        <dbReference type="ARBA" id="ARBA00004123"/>
    </source>
</evidence>
<dbReference type="Gene3D" id="4.10.60.10">
    <property type="entry name" value="Zinc finger, CCHC-type"/>
    <property type="match status" value="3"/>
</dbReference>
<dbReference type="GO" id="GO:0031499">
    <property type="term" value="C:TRAMP complex"/>
    <property type="evidence" value="ECO:0007669"/>
    <property type="project" value="TreeGrafter"/>
</dbReference>
<dbReference type="InterPro" id="IPR001878">
    <property type="entry name" value="Znf_CCHC"/>
</dbReference>
<feature type="domain" description="CCHC-type" evidence="11">
    <location>
        <begin position="348"/>
        <end position="363"/>
    </location>
</feature>
<comment type="caution">
    <text evidence="12">The sequence shown here is derived from an EMBL/GenBank/DDBJ whole genome shotgun (WGS) entry which is preliminary data.</text>
</comment>
<feature type="compositionally biased region" description="Basic and acidic residues" evidence="10">
    <location>
        <begin position="592"/>
        <end position="605"/>
    </location>
</feature>
<feature type="compositionally biased region" description="Basic and acidic residues" evidence="10">
    <location>
        <begin position="109"/>
        <end position="129"/>
    </location>
</feature>
<organism evidence="12 13">
    <name type="scientific">Eleginops maclovinus</name>
    <name type="common">Patagonian blennie</name>
    <name type="synonym">Eleginus maclovinus</name>
    <dbReference type="NCBI Taxonomy" id="56733"/>
    <lineage>
        <taxon>Eukaryota</taxon>
        <taxon>Metazoa</taxon>
        <taxon>Chordata</taxon>
        <taxon>Craniata</taxon>
        <taxon>Vertebrata</taxon>
        <taxon>Euteleostomi</taxon>
        <taxon>Actinopterygii</taxon>
        <taxon>Neopterygii</taxon>
        <taxon>Teleostei</taxon>
        <taxon>Neoteleostei</taxon>
        <taxon>Acanthomorphata</taxon>
        <taxon>Eupercaria</taxon>
        <taxon>Perciformes</taxon>
        <taxon>Notothenioidei</taxon>
        <taxon>Eleginopidae</taxon>
        <taxon>Eleginops</taxon>
    </lineage>
</organism>
<evidence type="ECO:0000256" key="3">
    <source>
        <dbReference type="ARBA" id="ARBA00022737"/>
    </source>
</evidence>
<feature type="domain" description="CCHC-type" evidence="11">
    <location>
        <begin position="326"/>
        <end position="341"/>
    </location>
</feature>